<dbReference type="InterPro" id="IPR001647">
    <property type="entry name" value="HTH_TetR"/>
</dbReference>
<evidence type="ECO:0000256" key="2">
    <source>
        <dbReference type="ARBA" id="ARBA00023125"/>
    </source>
</evidence>
<dbReference type="PROSITE" id="PS50977">
    <property type="entry name" value="HTH_TETR_2"/>
    <property type="match status" value="1"/>
</dbReference>
<keyword evidence="7" id="KW-1185">Reference proteome</keyword>
<dbReference type="GO" id="GO:0000976">
    <property type="term" value="F:transcription cis-regulatory region binding"/>
    <property type="evidence" value="ECO:0007669"/>
    <property type="project" value="TreeGrafter"/>
</dbReference>
<accession>A0A5B2XF66</accession>
<evidence type="ECO:0000256" key="1">
    <source>
        <dbReference type="ARBA" id="ARBA00023015"/>
    </source>
</evidence>
<keyword evidence="1" id="KW-0805">Transcription regulation</keyword>
<dbReference type="SUPFAM" id="SSF46689">
    <property type="entry name" value="Homeodomain-like"/>
    <property type="match status" value="1"/>
</dbReference>
<sequence>MTDEPGLRERKKCETRRRISDVASGLFIARGFDNVTVAEVAAAANVSKMTVFNYFPRKEDLFLDRHRDLLEELRREITRRAPGESVAEAMRRYSHDLLARQHPLSGAIDGIVRFSTVVAGSRALQTRALEQGRETEQTLMDILAAEAVDADDRVRARLIGVLLSATLHAVYRTPIAKLLAGMPGDQVRREQVGVIDAAFDLLEHGIGGYGASSATSNSVSPAEPTGGAR</sequence>
<gene>
    <name evidence="6" type="ORF">F0L68_15715</name>
</gene>
<comment type="caution">
    <text evidence="6">The sequence shown here is derived from an EMBL/GenBank/DDBJ whole genome shotgun (WGS) entry which is preliminary data.</text>
</comment>
<organism evidence="6 7">
    <name type="scientific">Solihabitans fulvus</name>
    <dbReference type="NCBI Taxonomy" id="1892852"/>
    <lineage>
        <taxon>Bacteria</taxon>
        <taxon>Bacillati</taxon>
        <taxon>Actinomycetota</taxon>
        <taxon>Actinomycetes</taxon>
        <taxon>Pseudonocardiales</taxon>
        <taxon>Pseudonocardiaceae</taxon>
        <taxon>Solihabitans</taxon>
    </lineage>
</organism>
<dbReference type="GO" id="GO:0003700">
    <property type="term" value="F:DNA-binding transcription factor activity"/>
    <property type="evidence" value="ECO:0007669"/>
    <property type="project" value="TreeGrafter"/>
</dbReference>
<reference evidence="6 7" key="1">
    <citation type="submission" date="2019-09" db="EMBL/GenBank/DDBJ databases">
        <title>Goodfellowia gen. nov., a new genus of the Pseudonocardineae related to Actinoalloteichus, containing Goodfellowia coeruleoviolacea gen. nov., comb. nov. gen. nov., comb. nov.</title>
        <authorList>
            <person name="Labeda D."/>
        </authorList>
    </citation>
    <scope>NUCLEOTIDE SEQUENCE [LARGE SCALE GENOMIC DNA]</scope>
    <source>
        <strain evidence="6 7">AN110305</strain>
    </source>
</reference>
<dbReference type="InterPro" id="IPR009057">
    <property type="entry name" value="Homeodomain-like_sf"/>
</dbReference>
<feature type="DNA-binding region" description="H-T-H motif" evidence="4">
    <location>
        <begin position="36"/>
        <end position="55"/>
    </location>
</feature>
<proteinExistence type="predicted"/>
<dbReference type="AlphaFoldDB" id="A0A5B2XF66"/>
<evidence type="ECO:0000256" key="4">
    <source>
        <dbReference type="PROSITE-ProRule" id="PRU00335"/>
    </source>
</evidence>
<reference evidence="6 7" key="2">
    <citation type="submission" date="2019-09" db="EMBL/GenBank/DDBJ databases">
        <authorList>
            <person name="Jin C."/>
        </authorList>
    </citation>
    <scope>NUCLEOTIDE SEQUENCE [LARGE SCALE GENOMIC DNA]</scope>
    <source>
        <strain evidence="6 7">AN110305</strain>
    </source>
</reference>
<dbReference type="PANTHER" id="PTHR30055">
    <property type="entry name" value="HTH-TYPE TRANSCRIPTIONAL REGULATOR RUTR"/>
    <property type="match status" value="1"/>
</dbReference>
<dbReference type="Gene3D" id="1.10.357.10">
    <property type="entry name" value="Tetracycline Repressor, domain 2"/>
    <property type="match status" value="1"/>
</dbReference>
<feature type="domain" description="HTH tetR-type" evidence="5">
    <location>
        <begin position="13"/>
        <end position="73"/>
    </location>
</feature>
<keyword evidence="3" id="KW-0804">Transcription</keyword>
<dbReference type="PRINTS" id="PR00455">
    <property type="entry name" value="HTHTETR"/>
</dbReference>
<protein>
    <submittedName>
        <fullName evidence="6">TetR/AcrR family transcriptional regulator</fullName>
    </submittedName>
</protein>
<dbReference type="OrthoDB" id="3211155at2"/>
<dbReference type="Proteomes" id="UP000323454">
    <property type="component" value="Unassembled WGS sequence"/>
</dbReference>
<name>A0A5B2XF66_9PSEU</name>
<evidence type="ECO:0000313" key="7">
    <source>
        <dbReference type="Proteomes" id="UP000323454"/>
    </source>
</evidence>
<dbReference type="Pfam" id="PF00440">
    <property type="entry name" value="TetR_N"/>
    <property type="match status" value="1"/>
</dbReference>
<dbReference type="RefSeq" id="WP_149850316.1">
    <property type="nucleotide sequence ID" value="NZ_VUOB01000026.1"/>
</dbReference>
<dbReference type="EMBL" id="VUOB01000026">
    <property type="protein sequence ID" value="KAA2261695.1"/>
    <property type="molecule type" value="Genomic_DNA"/>
</dbReference>
<evidence type="ECO:0000313" key="6">
    <source>
        <dbReference type="EMBL" id="KAA2261695.1"/>
    </source>
</evidence>
<keyword evidence="2 4" id="KW-0238">DNA-binding</keyword>
<dbReference type="PANTHER" id="PTHR30055:SF234">
    <property type="entry name" value="HTH-TYPE TRANSCRIPTIONAL REGULATOR BETI"/>
    <property type="match status" value="1"/>
</dbReference>
<evidence type="ECO:0000259" key="5">
    <source>
        <dbReference type="PROSITE" id="PS50977"/>
    </source>
</evidence>
<dbReference type="InterPro" id="IPR050109">
    <property type="entry name" value="HTH-type_TetR-like_transc_reg"/>
</dbReference>
<evidence type="ECO:0000256" key="3">
    <source>
        <dbReference type="ARBA" id="ARBA00023163"/>
    </source>
</evidence>